<evidence type="ECO:0000256" key="5">
    <source>
        <dbReference type="ARBA" id="ARBA00023136"/>
    </source>
</evidence>
<reference evidence="9" key="1">
    <citation type="journal article" date="2014" name="Front. Microbiol.">
        <title>High frequency of phylogenetically diverse reductive dehalogenase-homologous genes in deep subseafloor sedimentary metagenomes.</title>
        <authorList>
            <person name="Kawai M."/>
            <person name="Futagami T."/>
            <person name="Toyoda A."/>
            <person name="Takaki Y."/>
            <person name="Nishi S."/>
            <person name="Hori S."/>
            <person name="Arai W."/>
            <person name="Tsubouchi T."/>
            <person name="Morono Y."/>
            <person name="Uchiyama I."/>
            <person name="Ito T."/>
            <person name="Fujiyama A."/>
            <person name="Inagaki F."/>
            <person name="Takami H."/>
        </authorList>
    </citation>
    <scope>NUCLEOTIDE SEQUENCE</scope>
    <source>
        <strain evidence="9">Expedition CK06-06</strain>
    </source>
</reference>
<evidence type="ECO:0000256" key="2">
    <source>
        <dbReference type="ARBA" id="ARBA00022475"/>
    </source>
</evidence>
<feature type="non-terminal residue" evidence="9">
    <location>
        <position position="264"/>
    </location>
</feature>
<organism evidence="9">
    <name type="scientific">marine sediment metagenome</name>
    <dbReference type="NCBI Taxonomy" id="412755"/>
    <lineage>
        <taxon>unclassified sequences</taxon>
        <taxon>metagenomes</taxon>
        <taxon>ecological metagenomes</taxon>
    </lineage>
</organism>
<comment type="subcellular location">
    <subcellularLocation>
        <location evidence="1">Cell membrane</location>
        <topology evidence="1">Multi-pass membrane protein</topology>
    </subcellularLocation>
</comment>
<dbReference type="InterPro" id="IPR050250">
    <property type="entry name" value="Macrolide_Exporter_MacB"/>
</dbReference>
<comment type="caution">
    <text evidence="9">The sequence shown here is derived from an EMBL/GenBank/DDBJ whole genome shotgun (WGS) entry which is preliminary data.</text>
</comment>
<evidence type="ECO:0000256" key="1">
    <source>
        <dbReference type="ARBA" id="ARBA00004651"/>
    </source>
</evidence>
<protein>
    <recommendedName>
        <fullName evidence="8">ABC3 transporter permease C-terminal domain-containing protein</fullName>
    </recommendedName>
</protein>
<name>X0V1K9_9ZZZZ</name>
<keyword evidence="2" id="KW-1003">Cell membrane</keyword>
<feature type="transmembrane region" description="Helical" evidence="7">
    <location>
        <begin position="115"/>
        <end position="138"/>
    </location>
</feature>
<dbReference type="GO" id="GO:0022857">
    <property type="term" value="F:transmembrane transporter activity"/>
    <property type="evidence" value="ECO:0007669"/>
    <property type="project" value="TreeGrafter"/>
</dbReference>
<dbReference type="InterPro" id="IPR003838">
    <property type="entry name" value="ABC3_permease_C"/>
</dbReference>
<keyword evidence="4 7" id="KW-1133">Transmembrane helix</keyword>
<accession>X0V1K9</accession>
<evidence type="ECO:0000313" key="9">
    <source>
        <dbReference type="EMBL" id="GAG11980.1"/>
    </source>
</evidence>
<feature type="transmembrane region" description="Helical" evidence="7">
    <location>
        <begin position="64"/>
        <end position="86"/>
    </location>
</feature>
<sequence length="264" mass="29111">LEAKFPDLIEKYIGPQMSAFIGTSAEELAEKGELRAEFYLQPLRKIHLYSDLLGELAPTSDAKYVYIFSAIAVFIILIACINFMNLSTARSAGRAKEVGIRKVLGSFRKQLIGQFLTESMLLSVLSMAIALLVVRVILSPFNAISGKSLVMSDLGQSSMFVVVLLITIISGFLAGSYPAFFISAFRPANALKGQMRTGVKTGLLRSGLVVFQFTASVILIIGTFIVYNQLHYIQNKKLGYDKEQVLILNDTYLLGKQAESFKNE</sequence>
<evidence type="ECO:0000256" key="6">
    <source>
        <dbReference type="ARBA" id="ARBA00038076"/>
    </source>
</evidence>
<comment type="similarity">
    <text evidence="6">Belongs to the ABC-4 integral membrane protein family.</text>
</comment>
<dbReference type="Pfam" id="PF02687">
    <property type="entry name" value="FtsX"/>
    <property type="match status" value="1"/>
</dbReference>
<dbReference type="AlphaFoldDB" id="X0V1K9"/>
<proteinExistence type="inferred from homology"/>
<dbReference type="GO" id="GO:0005886">
    <property type="term" value="C:plasma membrane"/>
    <property type="evidence" value="ECO:0007669"/>
    <property type="project" value="UniProtKB-SubCell"/>
</dbReference>
<evidence type="ECO:0000256" key="4">
    <source>
        <dbReference type="ARBA" id="ARBA00022989"/>
    </source>
</evidence>
<feature type="transmembrane region" description="Helical" evidence="7">
    <location>
        <begin position="203"/>
        <end position="227"/>
    </location>
</feature>
<dbReference type="PANTHER" id="PTHR30572:SF4">
    <property type="entry name" value="ABC TRANSPORTER PERMEASE YTRF"/>
    <property type="match status" value="1"/>
</dbReference>
<keyword evidence="5 7" id="KW-0472">Membrane</keyword>
<dbReference type="PANTHER" id="PTHR30572">
    <property type="entry name" value="MEMBRANE COMPONENT OF TRANSPORTER-RELATED"/>
    <property type="match status" value="1"/>
</dbReference>
<feature type="domain" description="ABC3 transporter permease C-terminal" evidence="8">
    <location>
        <begin position="70"/>
        <end position="176"/>
    </location>
</feature>
<evidence type="ECO:0000259" key="8">
    <source>
        <dbReference type="Pfam" id="PF02687"/>
    </source>
</evidence>
<keyword evidence="3 7" id="KW-0812">Transmembrane</keyword>
<evidence type="ECO:0000256" key="7">
    <source>
        <dbReference type="SAM" id="Phobius"/>
    </source>
</evidence>
<gene>
    <name evidence="9" type="ORF">S01H1_45028</name>
</gene>
<feature type="non-terminal residue" evidence="9">
    <location>
        <position position="1"/>
    </location>
</feature>
<feature type="transmembrane region" description="Helical" evidence="7">
    <location>
        <begin position="158"/>
        <end position="182"/>
    </location>
</feature>
<dbReference type="EMBL" id="BARS01028747">
    <property type="protein sequence ID" value="GAG11980.1"/>
    <property type="molecule type" value="Genomic_DNA"/>
</dbReference>
<evidence type="ECO:0000256" key="3">
    <source>
        <dbReference type="ARBA" id="ARBA00022692"/>
    </source>
</evidence>